<gene>
    <name evidence="3" type="ORF">HPB52_006473</name>
</gene>
<feature type="signal peptide" evidence="2">
    <location>
        <begin position="1"/>
        <end position="25"/>
    </location>
</feature>
<proteinExistence type="predicted"/>
<dbReference type="EMBL" id="JABSTV010001245">
    <property type="protein sequence ID" value="KAH7982663.1"/>
    <property type="molecule type" value="Genomic_DNA"/>
</dbReference>
<organism evidence="3 4">
    <name type="scientific">Rhipicephalus sanguineus</name>
    <name type="common">Brown dog tick</name>
    <name type="synonym">Ixodes sanguineus</name>
    <dbReference type="NCBI Taxonomy" id="34632"/>
    <lineage>
        <taxon>Eukaryota</taxon>
        <taxon>Metazoa</taxon>
        <taxon>Ecdysozoa</taxon>
        <taxon>Arthropoda</taxon>
        <taxon>Chelicerata</taxon>
        <taxon>Arachnida</taxon>
        <taxon>Acari</taxon>
        <taxon>Parasitiformes</taxon>
        <taxon>Ixodida</taxon>
        <taxon>Ixodoidea</taxon>
        <taxon>Ixodidae</taxon>
        <taxon>Rhipicephalinae</taxon>
        <taxon>Rhipicephalus</taxon>
        <taxon>Rhipicephalus</taxon>
    </lineage>
</organism>
<keyword evidence="4" id="KW-1185">Reference proteome</keyword>
<dbReference type="VEuPathDB" id="VectorBase:RSAN_056394"/>
<feature type="chain" id="PRO_5038484162" evidence="2">
    <location>
        <begin position="26"/>
        <end position="100"/>
    </location>
</feature>
<reference evidence="3" key="2">
    <citation type="submission" date="2021-09" db="EMBL/GenBank/DDBJ databases">
        <authorList>
            <person name="Jia N."/>
            <person name="Wang J."/>
            <person name="Shi W."/>
            <person name="Du L."/>
            <person name="Sun Y."/>
            <person name="Zhan W."/>
            <person name="Jiang J."/>
            <person name="Wang Q."/>
            <person name="Zhang B."/>
            <person name="Ji P."/>
            <person name="Sakyi L.B."/>
            <person name="Cui X."/>
            <person name="Yuan T."/>
            <person name="Jiang B."/>
            <person name="Yang W."/>
            <person name="Lam T.T.-Y."/>
            <person name="Chang Q."/>
            <person name="Ding S."/>
            <person name="Wang X."/>
            <person name="Zhu J."/>
            <person name="Ruan X."/>
            <person name="Zhao L."/>
            <person name="Wei J."/>
            <person name="Que T."/>
            <person name="Du C."/>
            <person name="Cheng J."/>
            <person name="Dai P."/>
            <person name="Han X."/>
            <person name="Huang E."/>
            <person name="Gao Y."/>
            <person name="Liu J."/>
            <person name="Shao H."/>
            <person name="Ye R."/>
            <person name="Li L."/>
            <person name="Wei W."/>
            <person name="Wang X."/>
            <person name="Wang C."/>
            <person name="Huo Q."/>
            <person name="Li W."/>
            <person name="Guo W."/>
            <person name="Chen H."/>
            <person name="Chen S."/>
            <person name="Zhou L."/>
            <person name="Zhou L."/>
            <person name="Ni X."/>
            <person name="Tian J."/>
            <person name="Zhou Y."/>
            <person name="Sheng Y."/>
            <person name="Liu T."/>
            <person name="Pan Y."/>
            <person name="Xia L."/>
            <person name="Li J."/>
            <person name="Zhao F."/>
            <person name="Cao W."/>
        </authorList>
    </citation>
    <scope>NUCLEOTIDE SEQUENCE</scope>
    <source>
        <strain evidence="3">Rsan-2018</strain>
        <tissue evidence="3">Larvae</tissue>
    </source>
</reference>
<evidence type="ECO:0000313" key="4">
    <source>
        <dbReference type="Proteomes" id="UP000821837"/>
    </source>
</evidence>
<accession>A0A9D4QHP7</accession>
<name>A0A9D4QHP7_RHISA</name>
<keyword evidence="2" id="KW-0732">Signal</keyword>
<evidence type="ECO:0000256" key="2">
    <source>
        <dbReference type="SAM" id="SignalP"/>
    </source>
</evidence>
<protein>
    <submittedName>
        <fullName evidence="3">Uncharacterized protein</fullName>
    </submittedName>
</protein>
<dbReference type="Proteomes" id="UP000821837">
    <property type="component" value="Chromosome 1"/>
</dbReference>
<evidence type="ECO:0000256" key="1">
    <source>
        <dbReference type="SAM" id="MobiDB-lite"/>
    </source>
</evidence>
<feature type="region of interest" description="Disordered" evidence="1">
    <location>
        <begin position="32"/>
        <end position="56"/>
    </location>
</feature>
<comment type="caution">
    <text evidence="3">The sequence shown here is derived from an EMBL/GenBank/DDBJ whole genome shotgun (WGS) entry which is preliminary data.</text>
</comment>
<evidence type="ECO:0000313" key="3">
    <source>
        <dbReference type="EMBL" id="KAH7982663.1"/>
    </source>
</evidence>
<dbReference type="AlphaFoldDB" id="A0A9D4QHP7"/>
<reference evidence="3" key="1">
    <citation type="journal article" date="2020" name="Cell">
        <title>Large-Scale Comparative Analyses of Tick Genomes Elucidate Their Genetic Diversity and Vector Capacities.</title>
        <authorList>
            <consortium name="Tick Genome and Microbiome Consortium (TIGMIC)"/>
            <person name="Jia N."/>
            <person name="Wang J."/>
            <person name="Shi W."/>
            <person name="Du L."/>
            <person name="Sun Y."/>
            <person name="Zhan W."/>
            <person name="Jiang J.F."/>
            <person name="Wang Q."/>
            <person name="Zhang B."/>
            <person name="Ji P."/>
            <person name="Bell-Sakyi L."/>
            <person name="Cui X.M."/>
            <person name="Yuan T.T."/>
            <person name="Jiang B.G."/>
            <person name="Yang W.F."/>
            <person name="Lam T.T."/>
            <person name="Chang Q.C."/>
            <person name="Ding S.J."/>
            <person name="Wang X.J."/>
            <person name="Zhu J.G."/>
            <person name="Ruan X.D."/>
            <person name="Zhao L."/>
            <person name="Wei J.T."/>
            <person name="Ye R.Z."/>
            <person name="Que T.C."/>
            <person name="Du C.H."/>
            <person name="Zhou Y.H."/>
            <person name="Cheng J.X."/>
            <person name="Dai P.F."/>
            <person name="Guo W.B."/>
            <person name="Han X.H."/>
            <person name="Huang E.J."/>
            <person name="Li L.F."/>
            <person name="Wei W."/>
            <person name="Gao Y.C."/>
            <person name="Liu J.Z."/>
            <person name="Shao H.Z."/>
            <person name="Wang X."/>
            <person name="Wang C.C."/>
            <person name="Yang T.C."/>
            <person name="Huo Q.B."/>
            <person name="Li W."/>
            <person name="Chen H.Y."/>
            <person name="Chen S.E."/>
            <person name="Zhou L.G."/>
            <person name="Ni X.B."/>
            <person name="Tian J.H."/>
            <person name="Sheng Y."/>
            <person name="Liu T."/>
            <person name="Pan Y.S."/>
            <person name="Xia L.Y."/>
            <person name="Li J."/>
            <person name="Zhao F."/>
            <person name="Cao W.C."/>
        </authorList>
    </citation>
    <scope>NUCLEOTIDE SEQUENCE</scope>
    <source>
        <strain evidence="3">Rsan-2018</strain>
    </source>
</reference>
<sequence>MQLSSFLLYASTCLALGSLCRWTVAAPQQPGFNPLLERQAQPTPQTPPAPQPPALPPGWFNFPGVGVVVPAFQVPNFQFPVVNWTFPGFQGNEEGGPKLH</sequence>
<feature type="compositionally biased region" description="Pro residues" evidence="1">
    <location>
        <begin position="44"/>
        <end position="56"/>
    </location>
</feature>